<dbReference type="GeneID" id="78212930"/>
<protein>
    <submittedName>
        <fullName evidence="1">Uncharacterized protein</fullName>
    </submittedName>
</protein>
<evidence type="ECO:0000313" key="1">
    <source>
        <dbReference type="EMBL" id="QFG51918.1"/>
    </source>
</evidence>
<evidence type="ECO:0000313" key="2">
    <source>
        <dbReference type="Proteomes" id="UP000325393"/>
    </source>
</evidence>
<proteinExistence type="predicted"/>
<dbReference type="EMBL" id="CP044496">
    <property type="protein sequence ID" value="QFG51918.1"/>
    <property type="molecule type" value="Genomic_DNA"/>
</dbReference>
<dbReference type="Proteomes" id="UP000325393">
    <property type="component" value="Chromosome"/>
</dbReference>
<gene>
    <name evidence="1" type="ORF">LA749_08015</name>
</gene>
<dbReference type="AlphaFoldDB" id="A0A5P5ZL63"/>
<dbReference type="RefSeq" id="WP_056969941.1">
    <property type="nucleotide sequence ID" value="NZ_CP044496.1"/>
</dbReference>
<sequence>MKNGNKKSALKSAKDAKTSKSIVANIAEVGKKLEPSKTWLKTLNNNPAATASQTRQKRQKQTQTKKLTFHIFGMLAEDEDSNNNTVTDGNDILFKYDRDFFDFFTNYGKPYIMFLPMALTTLDTRRYPLAWYVGYYLARDKRNNFRNENRANIVGSILHEVGLIDENGKTNSSVYSHVIEPFLKALDKLSDGSKFPKKNGQGLNLITYTFLDKNGNKVTAFKQLPLSEFKQYRLLVHWKKYVAIPLPAKAVKEAKEAKEKAKKAKEAEE</sequence>
<accession>A0A5P5ZL63</accession>
<name>A0A5P5ZL63_9LACO</name>
<organism evidence="1 2">
    <name type="scientific">Lactobacillus acetotolerans</name>
    <dbReference type="NCBI Taxonomy" id="1600"/>
    <lineage>
        <taxon>Bacteria</taxon>
        <taxon>Bacillati</taxon>
        <taxon>Bacillota</taxon>
        <taxon>Bacilli</taxon>
        <taxon>Lactobacillales</taxon>
        <taxon>Lactobacillaceae</taxon>
        <taxon>Lactobacillus</taxon>
    </lineage>
</organism>
<reference evidence="1 2" key="1">
    <citation type="submission" date="2019-09" db="EMBL/GenBank/DDBJ databases">
        <title>Genome sequencing of Lactobacillus acetotolerans.</title>
        <authorList>
            <person name="Kim K."/>
        </authorList>
    </citation>
    <scope>NUCLEOTIDE SEQUENCE [LARGE SCALE GENOMIC DNA]</scope>
    <source>
        <strain evidence="1 2">LA749</strain>
    </source>
</reference>